<keyword evidence="3" id="KW-1185">Reference proteome</keyword>
<feature type="transmembrane region" description="Helical" evidence="1">
    <location>
        <begin position="187"/>
        <end position="210"/>
    </location>
</feature>
<feature type="transmembrane region" description="Helical" evidence="1">
    <location>
        <begin position="41"/>
        <end position="62"/>
    </location>
</feature>
<feature type="transmembrane region" description="Helical" evidence="1">
    <location>
        <begin position="74"/>
        <end position="94"/>
    </location>
</feature>
<evidence type="ECO:0000313" key="2">
    <source>
        <dbReference type="EMBL" id="CUB07359.1"/>
    </source>
</evidence>
<name>A0A0K6IWC7_9PROT</name>
<feature type="transmembrane region" description="Helical" evidence="1">
    <location>
        <begin position="106"/>
        <end position="127"/>
    </location>
</feature>
<feature type="transmembrane region" description="Helical" evidence="1">
    <location>
        <begin position="259"/>
        <end position="278"/>
    </location>
</feature>
<keyword evidence="1" id="KW-0472">Membrane</keyword>
<dbReference type="AlphaFoldDB" id="A0A0K6IWC7"/>
<sequence length="279" mass="28325">MISKVLTRTAPLVSRTALGWTIWLGGAAAALAQVLAQLQDFSPWGFLVCLSLLAALGGLLLARTLSSWMAVSPATAELFAAGVMGTSVIVGLIVPALQEIAAHEAWASAAAQWALALGAGAAMLALLDRLVPHRHAPAAGQDRTALLFLFALALHNVPEGLALSMSEVMGPSLALGIAIQNVPESVLAMWLLTAAGWSGASAGAWGFAAVSVEPAVALLAKSLGLADAEHALAMTGLAAGAMGFVLIHEFAPQLRRVGVRAALPLASGSALVLGLSAWV</sequence>
<accession>A0A0K6IWC7</accession>
<feature type="transmembrane region" description="Helical" evidence="1">
    <location>
        <begin position="12"/>
        <end position="35"/>
    </location>
</feature>
<organism evidence="2 3">
    <name type="scientific">Tepidiphilus thermophilus</name>
    <dbReference type="NCBI Taxonomy" id="876478"/>
    <lineage>
        <taxon>Bacteria</taxon>
        <taxon>Pseudomonadati</taxon>
        <taxon>Pseudomonadota</taxon>
        <taxon>Hydrogenophilia</taxon>
        <taxon>Hydrogenophilales</taxon>
        <taxon>Hydrogenophilaceae</taxon>
        <taxon>Tepidiphilus</taxon>
    </lineage>
</organism>
<dbReference type="Proteomes" id="UP000182108">
    <property type="component" value="Unassembled WGS sequence"/>
</dbReference>
<keyword evidence="1" id="KW-0812">Transmembrane</keyword>
<reference evidence="3" key="1">
    <citation type="submission" date="2015-08" db="EMBL/GenBank/DDBJ databases">
        <authorList>
            <person name="Babu N.S."/>
            <person name="Beckwith C.J."/>
            <person name="Beseler K.G."/>
            <person name="Brison A."/>
            <person name="Carone J.V."/>
            <person name="Caskin T.P."/>
            <person name="Diamond M."/>
            <person name="Durham M.E."/>
            <person name="Foxe J.M."/>
            <person name="Go M."/>
            <person name="Henderson B.A."/>
            <person name="Jones I.B."/>
            <person name="McGettigan J.A."/>
            <person name="Micheletti S.J."/>
            <person name="Nasrallah M.E."/>
            <person name="Ortiz D."/>
            <person name="Piller C.R."/>
            <person name="Privatt S.R."/>
            <person name="Schneider S.L."/>
            <person name="Sharp S."/>
            <person name="Smith T.C."/>
            <person name="Stanton J.D."/>
            <person name="Ullery H.E."/>
            <person name="Wilson R.J."/>
            <person name="Serrano M.G."/>
            <person name="Buck G."/>
            <person name="Lee V."/>
            <person name="Wang Y."/>
            <person name="Carvalho R."/>
            <person name="Voegtly L."/>
            <person name="Shi R."/>
            <person name="Duckworth R."/>
            <person name="Johnson A."/>
            <person name="Loviza R."/>
            <person name="Walstead R."/>
            <person name="Shah Z."/>
            <person name="Kiflezghi M."/>
            <person name="Wade K."/>
            <person name="Ball S.L."/>
            <person name="Bradley K.W."/>
            <person name="Asai D.J."/>
            <person name="Bowman C.A."/>
            <person name="Russell D.A."/>
            <person name="Pope W.H."/>
            <person name="Jacobs-Sera D."/>
            <person name="Hendrix R.W."/>
            <person name="Hatfull G.F."/>
        </authorList>
    </citation>
    <scope>NUCLEOTIDE SEQUENCE [LARGE SCALE GENOMIC DNA]</scope>
    <source>
        <strain evidence="3">JCM 19170</strain>
    </source>
</reference>
<evidence type="ECO:0000256" key="1">
    <source>
        <dbReference type="SAM" id="Phobius"/>
    </source>
</evidence>
<keyword evidence="1" id="KW-1133">Transmembrane helix</keyword>
<proteinExistence type="predicted"/>
<feature type="transmembrane region" description="Helical" evidence="1">
    <location>
        <begin position="230"/>
        <end position="247"/>
    </location>
</feature>
<protein>
    <submittedName>
        <fullName evidence="2">Zinc transporter ZupT</fullName>
    </submittedName>
</protein>
<dbReference type="EMBL" id="CYHH01000006">
    <property type="protein sequence ID" value="CUB07359.1"/>
    <property type="molecule type" value="Genomic_DNA"/>
</dbReference>
<dbReference type="RefSeq" id="WP_055423643.1">
    <property type="nucleotide sequence ID" value="NZ_CYHH01000006.1"/>
</dbReference>
<dbReference type="OrthoDB" id="9787346at2"/>
<gene>
    <name evidence="2" type="ORF">Ga0061068_106110</name>
</gene>
<evidence type="ECO:0000313" key="3">
    <source>
        <dbReference type="Proteomes" id="UP000182108"/>
    </source>
</evidence>